<evidence type="ECO:0000256" key="4">
    <source>
        <dbReference type="PROSITE-ProRule" id="PRU00221"/>
    </source>
</evidence>
<dbReference type="Gene3D" id="2.130.10.10">
    <property type="entry name" value="YVTN repeat-like/Quinoprotein amine dehydrogenase"/>
    <property type="match status" value="3"/>
</dbReference>
<organism evidence="7">
    <name type="scientific">Timema douglasi</name>
    <name type="common">Walking stick</name>
    <dbReference type="NCBI Taxonomy" id="61478"/>
    <lineage>
        <taxon>Eukaryota</taxon>
        <taxon>Metazoa</taxon>
        <taxon>Ecdysozoa</taxon>
        <taxon>Arthropoda</taxon>
        <taxon>Hexapoda</taxon>
        <taxon>Insecta</taxon>
        <taxon>Pterygota</taxon>
        <taxon>Neoptera</taxon>
        <taxon>Polyneoptera</taxon>
        <taxon>Phasmatodea</taxon>
        <taxon>Timematodea</taxon>
        <taxon>Timematoidea</taxon>
        <taxon>Timematidae</taxon>
        <taxon>Timema</taxon>
    </lineage>
</organism>
<dbReference type="Pfam" id="PF04003">
    <property type="entry name" value="Utp12"/>
    <property type="match status" value="1"/>
</dbReference>
<dbReference type="PROSITE" id="PS50294">
    <property type="entry name" value="WD_REPEATS_REGION"/>
    <property type="match status" value="2"/>
</dbReference>
<feature type="repeat" description="WD" evidence="4">
    <location>
        <begin position="418"/>
        <end position="459"/>
    </location>
</feature>
<dbReference type="GO" id="GO:0000028">
    <property type="term" value="P:ribosomal small subunit assembly"/>
    <property type="evidence" value="ECO:0007669"/>
    <property type="project" value="TreeGrafter"/>
</dbReference>
<reference evidence="7" key="1">
    <citation type="submission" date="2020-11" db="EMBL/GenBank/DDBJ databases">
        <authorList>
            <person name="Tran Van P."/>
        </authorList>
    </citation>
    <scope>NUCLEOTIDE SEQUENCE</scope>
</reference>
<dbReference type="PROSITE" id="PS50082">
    <property type="entry name" value="WD_REPEATS_2"/>
    <property type="match status" value="2"/>
</dbReference>
<feature type="repeat" description="WD" evidence="4">
    <location>
        <begin position="504"/>
        <end position="538"/>
    </location>
</feature>
<dbReference type="Pfam" id="PF00400">
    <property type="entry name" value="WD40"/>
    <property type="match status" value="4"/>
</dbReference>
<dbReference type="SUPFAM" id="SSF50960">
    <property type="entry name" value="TolB, C-terminal domain"/>
    <property type="match status" value="1"/>
</dbReference>
<dbReference type="GO" id="GO:0032040">
    <property type="term" value="C:small-subunit processome"/>
    <property type="evidence" value="ECO:0007669"/>
    <property type="project" value="TreeGrafter"/>
</dbReference>
<dbReference type="InterPro" id="IPR007148">
    <property type="entry name" value="SSU_processome_Utp12"/>
</dbReference>
<keyword evidence="3" id="KW-0677">Repeat</keyword>
<dbReference type="SUPFAM" id="SSF50978">
    <property type="entry name" value="WD40 repeat-like"/>
    <property type="match status" value="1"/>
</dbReference>
<dbReference type="SUPFAM" id="SSF117289">
    <property type="entry name" value="Nucleoporin domain"/>
    <property type="match status" value="1"/>
</dbReference>
<proteinExistence type="inferred from homology"/>
<protein>
    <recommendedName>
        <fullName evidence="6">Small-subunit processome Utp12 domain-containing protein</fullName>
    </recommendedName>
</protein>
<dbReference type="SMART" id="SM00320">
    <property type="entry name" value="WD40"/>
    <property type="match status" value="8"/>
</dbReference>
<dbReference type="CDD" id="cd00200">
    <property type="entry name" value="WD40"/>
    <property type="match status" value="1"/>
</dbReference>
<dbReference type="GO" id="GO:0034388">
    <property type="term" value="C:Pwp2p-containing subcomplex of 90S preribosome"/>
    <property type="evidence" value="ECO:0007669"/>
    <property type="project" value="TreeGrafter"/>
</dbReference>
<name>A0A7R8VRD0_TIMDO</name>
<sequence>MAYRQFRLVLHYKITKFTRTLVHELVDPLSNMAYSGVGHVVSRSFRSSSDFSNLLGTVYRKGDIIFSSDGNSIVSPVGNRITIYDLKNNKSSTLPVESRFNFTTLDLSPNGCTLVAVNEGNLNTSLRPQELLPCRVLHCVREQHKGIVWFGVRIHNLVWELFKSVSCHSAPKKPWRYCRLADDEEIETITPHYVVCWGCFLTAGEAHLISMVSRTVVHKYHFKRQVRCLKFSPDGKHFAACKENKVFVFKAPGPYSGEFNPFIMERVFHGASDETTCLDWSYDSRILAVGSKDMSIVLYSLEKLANFRTYSLSGHTDCIVGCFFERDSLDLITVSRNGQLYDTPVSKGPDDKLSYKRLGRHYLSDLHKGQKDVHLSCAAYHKDTHLLVTGFTNGAFFLHELPDVKIWNTSSGFCFVTFDKHTSGISAVQFSRNGKFVMSASLDGTVRAYDMTRYRNFRTFTSLRPVQFACLALDTSGEFVAAGGQDVFEIYLWSIKIGRLVEVLSGHEGPVVSVAFNPSLTNTSLASVSWDQTLRLWNAVESGGTHETLRLPADGLCVTYKPDGEEVAVATLDGQITFFNCKTSTQSSSIEGRNDLGSGRSETDLVTAKQSLQGKAFTSLCYTADGKCILAGGQSKNVCIYNVQEALLVKKFEITQNRSFDAVDDFINRRKMTEFGNLALVEERETDEGGNTVLRLPGVRRGDMAARAFKPEAWAAATTEGLIVYALDPGLVFDPFELELGVTPTSVRTTLQAQENSRALMMAIKLNEKELIQEVIEGIPYKDVELTVRSLPESYVERTLKHVSVALESTRHIEFYLQWVQCLLTNHGPRLRAAKVTRPGVVPVLNTLHKNLARRHDELSKMRDRTKTSNSSGLVCRGREEIFDTRWSHSLMRYSHVRLDCRRRGDQGLIPGQVQVRCDFTKYSLRFINRLGELKLKDAGPDEKREDDDDSDVLMSDNS</sequence>
<keyword evidence="2 4" id="KW-0853">WD repeat</keyword>
<dbReference type="PANTHER" id="PTHR19858">
    <property type="entry name" value="WD40 REPEAT PROTEIN"/>
    <property type="match status" value="1"/>
</dbReference>
<dbReference type="GO" id="GO:0000462">
    <property type="term" value="P:maturation of SSU-rRNA from tricistronic rRNA transcript (SSU-rRNA, 5.8S rRNA, LSU-rRNA)"/>
    <property type="evidence" value="ECO:0007669"/>
    <property type="project" value="TreeGrafter"/>
</dbReference>
<feature type="region of interest" description="Disordered" evidence="5">
    <location>
        <begin position="938"/>
        <end position="959"/>
    </location>
</feature>
<dbReference type="EMBL" id="OA570250">
    <property type="protein sequence ID" value="CAD7203149.1"/>
    <property type="molecule type" value="Genomic_DNA"/>
</dbReference>
<dbReference type="AlphaFoldDB" id="A0A7R8VRD0"/>
<feature type="domain" description="Small-subunit processome Utp12" evidence="6">
    <location>
        <begin position="767"/>
        <end position="863"/>
    </location>
</feature>
<evidence type="ECO:0000256" key="1">
    <source>
        <dbReference type="ARBA" id="ARBA00010226"/>
    </source>
</evidence>
<evidence type="ECO:0000259" key="6">
    <source>
        <dbReference type="Pfam" id="PF04003"/>
    </source>
</evidence>
<evidence type="ECO:0000256" key="2">
    <source>
        <dbReference type="ARBA" id="ARBA00022574"/>
    </source>
</evidence>
<evidence type="ECO:0000256" key="5">
    <source>
        <dbReference type="SAM" id="MobiDB-lite"/>
    </source>
</evidence>
<accession>A0A7R8VRD0</accession>
<dbReference type="InterPro" id="IPR027145">
    <property type="entry name" value="PWP2"/>
</dbReference>
<comment type="similarity">
    <text evidence="1">Belongs to the WD repeat PWP2 family.</text>
</comment>
<evidence type="ECO:0000256" key="3">
    <source>
        <dbReference type="ARBA" id="ARBA00022737"/>
    </source>
</evidence>
<dbReference type="PANTHER" id="PTHR19858:SF0">
    <property type="entry name" value="PERIODIC TRYPTOPHAN PROTEIN 2 HOMOLOG"/>
    <property type="match status" value="1"/>
</dbReference>
<gene>
    <name evidence="7" type="ORF">TDIB3V08_LOCUS9325</name>
</gene>
<dbReference type="InterPro" id="IPR036322">
    <property type="entry name" value="WD40_repeat_dom_sf"/>
</dbReference>
<evidence type="ECO:0000313" key="7">
    <source>
        <dbReference type="EMBL" id="CAD7203149.1"/>
    </source>
</evidence>
<dbReference type="InterPro" id="IPR015943">
    <property type="entry name" value="WD40/YVTN_repeat-like_dom_sf"/>
</dbReference>
<dbReference type="FunFam" id="2.130.10.10:FF:000499">
    <property type="entry name" value="PWP2, small subunit processome component"/>
    <property type="match status" value="1"/>
</dbReference>
<dbReference type="InterPro" id="IPR001680">
    <property type="entry name" value="WD40_rpt"/>
</dbReference>